<evidence type="ECO:0000256" key="1">
    <source>
        <dbReference type="SAM" id="MobiDB-lite"/>
    </source>
</evidence>
<dbReference type="AlphaFoldDB" id="A0A1E3PC06"/>
<feature type="compositionally biased region" description="Polar residues" evidence="1">
    <location>
        <begin position="20"/>
        <end position="33"/>
    </location>
</feature>
<evidence type="ECO:0000313" key="3">
    <source>
        <dbReference type="Proteomes" id="UP000094112"/>
    </source>
</evidence>
<dbReference type="RefSeq" id="XP_019041961.1">
    <property type="nucleotide sequence ID" value="XM_019186163.1"/>
</dbReference>
<dbReference type="GeneID" id="30203409"/>
<evidence type="ECO:0000313" key="2">
    <source>
        <dbReference type="EMBL" id="ODQ62754.1"/>
    </source>
</evidence>
<sequence>MPKRSGADVKRQLFKGLGSRRSNLDSATSNLLSRTLRKNSDKYLNKSNNEPGEREFVIHKSTKPEDYEIFSTSHPIRESKLQALEQSEQAFNEVFHAGFDDSGSEDEEPDVSAIASPSVMNEDDILISVPGYSKEELTASKRLNINDRRNVRLSKVSPLERVFSSTDFLKESPPDKVREYDLINQEFNEHLEALKEHRDSLKLLSEGFRANEPADLQHFRELISRFDEDSWMYLHNPNTTTNTTN</sequence>
<dbReference type="EMBL" id="KV454208">
    <property type="protein sequence ID" value="ODQ62754.1"/>
    <property type="molecule type" value="Genomic_DNA"/>
</dbReference>
<organism evidence="2 3">
    <name type="scientific">Wickerhamomyces anomalus (strain ATCC 58044 / CBS 1984 / NCYC 433 / NRRL Y-366-8)</name>
    <name type="common">Yeast</name>
    <name type="synonym">Hansenula anomala</name>
    <dbReference type="NCBI Taxonomy" id="683960"/>
    <lineage>
        <taxon>Eukaryota</taxon>
        <taxon>Fungi</taxon>
        <taxon>Dikarya</taxon>
        <taxon>Ascomycota</taxon>
        <taxon>Saccharomycotina</taxon>
        <taxon>Saccharomycetes</taxon>
        <taxon>Phaffomycetales</taxon>
        <taxon>Wickerhamomycetaceae</taxon>
        <taxon>Wickerhamomyces</taxon>
    </lineage>
</organism>
<keyword evidence="3" id="KW-1185">Reference proteome</keyword>
<accession>A0A1E3PC06</accession>
<dbReference type="OrthoDB" id="3980552at2759"/>
<feature type="compositionally biased region" description="Basic and acidic residues" evidence="1">
    <location>
        <begin position="1"/>
        <end position="11"/>
    </location>
</feature>
<name>A0A1E3PC06_WICAA</name>
<dbReference type="InterPro" id="IPR024274">
    <property type="entry name" value="APC9"/>
</dbReference>
<proteinExistence type="predicted"/>
<gene>
    <name evidence="2" type="ORF">WICANDRAFT_88531</name>
</gene>
<protein>
    <submittedName>
        <fullName evidence="2">Uncharacterized protein</fullName>
    </submittedName>
</protein>
<feature type="region of interest" description="Disordered" evidence="1">
    <location>
        <begin position="1"/>
        <end position="55"/>
    </location>
</feature>
<dbReference type="Pfam" id="PF12856">
    <property type="entry name" value="ANAPC9"/>
    <property type="match status" value="1"/>
</dbReference>
<reference evidence="2 3" key="1">
    <citation type="journal article" date="2016" name="Proc. Natl. Acad. Sci. U.S.A.">
        <title>Comparative genomics of biotechnologically important yeasts.</title>
        <authorList>
            <person name="Riley R."/>
            <person name="Haridas S."/>
            <person name="Wolfe K.H."/>
            <person name="Lopes M.R."/>
            <person name="Hittinger C.T."/>
            <person name="Goeker M."/>
            <person name="Salamov A.A."/>
            <person name="Wisecaver J.H."/>
            <person name="Long T.M."/>
            <person name="Calvey C.H."/>
            <person name="Aerts A.L."/>
            <person name="Barry K.W."/>
            <person name="Choi C."/>
            <person name="Clum A."/>
            <person name="Coughlan A.Y."/>
            <person name="Deshpande S."/>
            <person name="Douglass A.P."/>
            <person name="Hanson S.J."/>
            <person name="Klenk H.-P."/>
            <person name="LaButti K.M."/>
            <person name="Lapidus A."/>
            <person name="Lindquist E.A."/>
            <person name="Lipzen A.M."/>
            <person name="Meier-Kolthoff J.P."/>
            <person name="Ohm R.A."/>
            <person name="Otillar R.P."/>
            <person name="Pangilinan J.L."/>
            <person name="Peng Y."/>
            <person name="Rokas A."/>
            <person name="Rosa C.A."/>
            <person name="Scheuner C."/>
            <person name="Sibirny A.A."/>
            <person name="Slot J.C."/>
            <person name="Stielow J.B."/>
            <person name="Sun H."/>
            <person name="Kurtzman C.P."/>
            <person name="Blackwell M."/>
            <person name="Grigoriev I.V."/>
            <person name="Jeffries T.W."/>
        </authorList>
    </citation>
    <scope>NUCLEOTIDE SEQUENCE [LARGE SCALE GENOMIC DNA]</scope>
    <source>
        <strain evidence="3">ATCC 58044 / CBS 1984 / NCYC 433 / NRRL Y-366-8</strain>
    </source>
</reference>
<dbReference type="GO" id="GO:0005680">
    <property type="term" value="C:anaphase-promoting complex"/>
    <property type="evidence" value="ECO:0007669"/>
    <property type="project" value="InterPro"/>
</dbReference>
<dbReference type="Proteomes" id="UP000094112">
    <property type="component" value="Unassembled WGS sequence"/>
</dbReference>